<evidence type="ECO:0000313" key="2">
    <source>
        <dbReference type="EMBL" id="KAF5847144.1"/>
    </source>
</evidence>
<name>A0A8H5ZF96_COCSA</name>
<gene>
    <name evidence="2" type="ORF">GGP41_003377</name>
</gene>
<feature type="compositionally biased region" description="Low complexity" evidence="1">
    <location>
        <begin position="168"/>
        <end position="181"/>
    </location>
</feature>
<dbReference type="EMBL" id="WNKQ01000014">
    <property type="protein sequence ID" value="KAF5847144.1"/>
    <property type="molecule type" value="Genomic_DNA"/>
</dbReference>
<dbReference type="AlphaFoldDB" id="A0A8H5ZF96"/>
<feature type="compositionally biased region" description="Basic and acidic residues" evidence="1">
    <location>
        <begin position="185"/>
        <end position="194"/>
    </location>
</feature>
<organism evidence="2 3">
    <name type="scientific">Cochliobolus sativus</name>
    <name type="common">Common root rot and spot blotch fungus</name>
    <name type="synonym">Bipolaris sorokiniana</name>
    <dbReference type="NCBI Taxonomy" id="45130"/>
    <lineage>
        <taxon>Eukaryota</taxon>
        <taxon>Fungi</taxon>
        <taxon>Dikarya</taxon>
        <taxon>Ascomycota</taxon>
        <taxon>Pezizomycotina</taxon>
        <taxon>Dothideomycetes</taxon>
        <taxon>Pleosporomycetidae</taxon>
        <taxon>Pleosporales</taxon>
        <taxon>Pleosporineae</taxon>
        <taxon>Pleosporaceae</taxon>
        <taxon>Bipolaris</taxon>
    </lineage>
</organism>
<accession>A0A8H5ZF96</accession>
<evidence type="ECO:0000313" key="3">
    <source>
        <dbReference type="Proteomes" id="UP000624244"/>
    </source>
</evidence>
<reference evidence="2" key="1">
    <citation type="submission" date="2019-11" db="EMBL/GenBank/DDBJ databases">
        <title>Bipolaris sorokiniana Genome sequencing.</title>
        <authorList>
            <person name="Wang H."/>
        </authorList>
    </citation>
    <scope>NUCLEOTIDE SEQUENCE</scope>
</reference>
<dbReference type="Proteomes" id="UP000624244">
    <property type="component" value="Unassembled WGS sequence"/>
</dbReference>
<sequence>MDVARSVILSKKLMQLRKLAPGACRFGRCQAVKRRNGCNTPERSIVPPNNVKARAGVLGGREVANGAEEGRGQGVGAWQGKRKGRAGASLVAWEPAERAGGRATLLAAPFKEGTALVPCLGTAVATGTARDPPPISPRLRLQRHRPGPGECEGASYMPAHDEHHHHSPIPTATNMTAAAPADYPSDGRSDWLTN</sequence>
<evidence type="ECO:0000256" key="1">
    <source>
        <dbReference type="SAM" id="MobiDB-lite"/>
    </source>
</evidence>
<comment type="caution">
    <text evidence="2">The sequence shown here is derived from an EMBL/GenBank/DDBJ whole genome shotgun (WGS) entry which is preliminary data.</text>
</comment>
<feature type="region of interest" description="Disordered" evidence="1">
    <location>
        <begin position="125"/>
        <end position="194"/>
    </location>
</feature>
<proteinExistence type="predicted"/>
<protein>
    <submittedName>
        <fullName evidence="2">Uncharacterized protein</fullName>
    </submittedName>
</protein>